<evidence type="ECO:0000313" key="3">
    <source>
        <dbReference type="EMBL" id="AYO28715.1"/>
    </source>
</evidence>
<feature type="transmembrane region" description="Helical" evidence="2">
    <location>
        <begin position="122"/>
        <end position="139"/>
    </location>
</feature>
<dbReference type="GO" id="GO:0015031">
    <property type="term" value="P:protein transport"/>
    <property type="evidence" value="ECO:0007669"/>
    <property type="project" value="InterPro"/>
</dbReference>
<geneLocation type="plastid" evidence="3"/>
<accession>A0A3G2R0E0</accession>
<dbReference type="Pfam" id="PF00344">
    <property type="entry name" value="SecY"/>
    <property type="match status" value="1"/>
</dbReference>
<reference evidence="3" key="1">
    <citation type="submission" date="2018-08" db="EMBL/GenBank/DDBJ databases">
        <title>Comparative Plastid Genomics of Synurophyceae: Evolutionary Evidence of Lateral Gene Transfer and Inverted Repeat Dynamics.</title>
        <authorList>
            <person name="Kim J.I."/>
            <person name="Shin H."/>
            <person name="Skaloud P."/>
            <person name="Jung J."/>
            <person name="Yoon H.S."/>
            <person name="Archibald J.M."/>
            <person name="Shin W."/>
        </authorList>
    </citation>
    <scope>NUCLEOTIDE SEQUENCE</scope>
    <source>
        <strain evidence="3">CCMP1781</strain>
    </source>
</reference>
<feature type="transmembrane region" description="Helical" evidence="2">
    <location>
        <begin position="274"/>
        <end position="294"/>
    </location>
</feature>
<comment type="similarity">
    <text evidence="1">Belongs to the SecY/SEC61-alpha family.</text>
</comment>
<organism evidence="3">
    <name type="scientific">Neotessella volvocina</name>
    <dbReference type="NCBI Taxonomy" id="52559"/>
    <lineage>
        <taxon>Eukaryota</taxon>
        <taxon>Sar</taxon>
        <taxon>Stramenopiles</taxon>
        <taxon>Ochrophyta</taxon>
        <taxon>Synurophyceae</taxon>
        <taxon>Synurales</taxon>
        <taxon>Neotessellaceae</taxon>
        <taxon>Neotessella</taxon>
    </lineage>
</organism>
<proteinExistence type="inferred from homology"/>
<dbReference type="InterPro" id="IPR023201">
    <property type="entry name" value="SecY_dom_sf"/>
</dbReference>
<dbReference type="AlphaFoldDB" id="A0A3G2R0E0"/>
<evidence type="ECO:0000256" key="2">
    <source>
        <dbReference type="SAM" id="Phobius"/>
    </source>
</evidence>
<dbReference type="Gene3D" id="1.10.3370.10">
    <property type="entry name" value="SecY subunit domain"/>
    <property type="match status" value="1"/>
</dbReference>
<dbReference type="SUPFAM" id="SSF103491">
    <property type="entry name" value="Preprotein translocase SecY subunit"/>
    <property type="match status" value="1"/>
</dbReference>
<dbReference type="PIRSF" id="PIRSF004557">
    <property type="entry name" value="SecY"/>
    <property type="match status" value="1"/>
</dbReference>
<evidence type="ECO:0000256" key="1">
    <source>
        <dbReference type="RuleBase" id="RU004349"/>
    </source>
</evidence>
<dbReference type="PRINTS" id="PR00303">
    <property type="entry name" value="SECYTRNLCASE"/>
</dbReference>
<feature type="transmembrane region" description="Helical" evidence="2">
    <location>
        <begin position="81"/>
        <end position="101"/>
    </location>
</feature>
<keyword evidence="3" id="KW-0934">Plastid</keyword>
<feature type="transmembrane region" description="Helical" evidence="2">
    <location>
        <begin position="151"/>
        <end position="169"/>
    </location>
</feature>
<name>A0A3G2R0E0_9STRA</name>
<dbReference type="GO" id="GO:0016020">
    <property type="term" value="C:membrane"/>
    <property type="evidence" value="ECO:0007669"/>
    <property type="project" value="InterPro"/>
</dbReference>
<dbReference type="EMBL" id="MH795132">
    <property type="protein sequence ID" value="AYO28715.1"/>
    <property type="molecule type" value="Genomic_DNA"/>
</dbReference>
<feature type="transmembrane region" description="Helical" evidence="2">
    <location>
        <begin position="206"/>
        <end position="225"/>
    </location>
</feature>
<keyword evidence="2" id="KW-0812">Transmembrane</keyword>
<keyword evidence="2" id="KW-1133">Transmembrane helix</keyword>
<sequence>MKKFFLKKSRSNSPTQKILLTFFILLLFRFGNSIPLGNIDQIALQKAFLQIDSNNPLLQVLSLYTGGGGGNTLISPFSLGIIPFINASIFIDLLTTLIPALEKLQTEEGELGRQRLNFYKKLLTLVFAIGQSILLLIYLKPYFYTTNLFNSIFLVTELSTGALIFIWLSNLIDKKGIGNGTSLIIFINIVANLFHRNLLTVSRIDFSFFLQLFFLFLVLFLISLLQTTRFNIDVVSARQLTLLKNAEKNQLTDRNDIMKNYSSNLSIRLNQAGIFPLIIAANILPFLNYIGNFFFLTSKLKLLNNIFYYLLIIAFNYFYTIVFWDPEKIAEQLRKASVSVVNITPGRDTVVYLNNIVRTTSILGGVCLCFILMLFELIKDVVPGSFLNQINISSLIILVGVSYELQRTLQTLYKNI</sequence>
<gene>
    <name evidence="3" type="primary">secY</name>
</gene>
<dbReference type="InterPro" id="IPR002208">
    <property type="entry name" value="SecY/SEC61-alpha"/>
</dbReference>
<protein>
    <submittedName>
        <fullName evidence="3">Preprotein translocase subunit SecY</fullName>
    </submittedName>
</protein>
<dbReference type="PANTHER" id="PTHR10906">
    <property type="entry name" value="SECY/SEC61-ALPHA FAMILY MEMBER"/>
    <property type="match status" value="1"/>
</dbReference>
<feature type="transmembrane region" description="Helical" evidence="2">
    <location>
        <begin position="306"/>
        <end position="324"/>
    </location>
</feature>
<feature type="transmembrane region" description="Helical" evidence="2">
    <location>
        <begin position="356"/>
        <end position="374"/>
    </location>
</feature>
<keyword evidence="2" id="KW-0472">Membrane</keyword>